<dbReference type="Gene3D" id="2.160.20.80">
    <property type="entry name" value="E3 ubiquitin-protein ligase SopA"/>
    <property type="match status" value="3"/>
</dbReference>
<comment type="caution">
    <text evidence="1">The sequence shown here is derived from an EMBL/GenBank/DDBJ whole genome shotgun (WGS) entry which is preliminary data.</text>
</comment>
<organism evidence="1 2">
    <name type="scientific">Tumebacillus permanentifrigoris</name>
    <dbReference type="NCBI Taxonomy" id="378543"/>
    <lineage>
        <taxon>Bacteria</taxon>
        <taxon>Bacillati</taxon>
        <taxon>Bacillota</taxon>
        <taxon>Bacilli</taxon>
        <taxon>Bacillales</taxon>
        <taxon>Alicyclobacillaceae</taxon>
        <taxon>Tumebacillus</taxon>
    </lineage>
</organism>
<dbReference type="InterPro" id="IPR001646">
    <property type="entry name" value="5peptide_repeat"/>
</dbReference>
<dbReference type="PANTHER" id="PTHR14136">
    <property type="entry name" value="BTB_POZ DOMAIN-CONTAINING PROTEIN KCTD9"/>
    <property type="match status" value="1"/>
</dbReference>
<dbReference type="AlphaFoldDB" id="A0A316D7A1"/>
<protein>
    <submittedName>
        <fullName evidence="1">Uncharacterized protein YjbI with pentapeptide repeats</fullName>
    </submittedName>
</protein>
<keyword evidence="2" id="KW-1185">Reference proteome</keyword>
<dbReference type="InterPro" id="IPR051082">
    <property type="entry name" value="Pentapeptide-BTB/POZ_domain"/>
</dbReference>
<proteinExistence type="predicted"/>
<dbReference type="Proteomes" id="UP000245634">
    <property type="component" value="Unassembled WGS sequence"/>
</dbReference>
<dbReference type="PANTHER" id="PTHR14136:SF17">
    <property type="entry name" value="BTB_POZ DOMAIN-CONTAINING PROTEIN KCTD9"/>
    <property type="match status" value="1"/>
</dbReference>
<accession>A0A316D7A1</accession>
<dbReference type="RefSeq" id="WP_109689733.1">
    <property type="nucleotide sequence ID" value="NZ_QGGL01000010.1"/>
</dbReference>
<dbReference type="Pfam" id="PF00805">
    <property type="entry name" value="Pentapeptide"/>
    <property type="match status" value="8"/>
</dbReference>
<dbReference type="OrthoDB" id="156143at2"/>
<name>A0A316D7A1_9BACL</name>
<evidence type="ECO:0000313" key="2">
    <source>
        <dbReference type="Proteomes" id="UP000245634"/>
    </source>
</evidence>
<dbReference type="EMBL" id="QGGL01000010">
    <property type="protein sequence ID" value="PWK11604.1"/>
    <property type="molecule type" value="Genomic_DNA"/>
</dbReference>
<reference evidence="1 2" key="1">
    <citation type="submission" date="2018-05" db="EMBL/GenBank/DDBJ databases">
        <title>Genomic Encyclopedia of Type Strains, Phase IV (KMG-IV): sequencing the most valuable type-strain genomes for metagenomic binning, comparative biology and taxonomic classification.</title>
        <authorList>
            <person name="Goeker M."/>
        </authorList>
    </citation>
    <scope>NUCLEOTIDE SEQUENCE [LARGE SCALE GENOMIC DNA]</scope>
    <source>
        <strain evidence="1 2">DSM 18773</strain>
    </source>
</reference>
<sequence length="828" mass="87952">MSSDAMIFLGKLAFSSASGGSQDPSWISLHAATNTLVVTQASSPQAAQSLNAYGESNQSFWLQASNGLYIVYSGSAYQATESRTGSPICFSCEKVDGGLLLVDNGPDQSGSTPYYVTIENDQLTRVNKSQGTSGITVFAQVDISPGLTQIKQQRYVQGMDFSWAYLAAADLSHCNFSGSDLSNADLSSTVLYQAYFQGTETNLSGADFTLANMDHVYMQTANLQQANLSSATLTYAQLSNADLTGATLAGANLTQAYLIGTNFAQANLSTANLTTAIVNTIQIPGTSLMGATLSHLDLTTAVIDKQTNFASATMQNVNLTGLNLQEVNFTHADLTGAKLDGTNLTGAEMSYVNLTNATLTQGVTLYSASLSNATLQGANLTGAQLGAKQESFQLTSDCAASLDNDVISDEIRQQFQAAGHPLSQAATLQVRVPGANWVITDQQTIYTITKATTGLPVWMYLSTNNAAVLSGAYMPNAVFTDANLYAVNLAGVQWYGDQAKADNADLEEADLANANLSSMDFSQARMYGCTLDYAYLIDSNLSGALLSSSINKKQTSLAYASLQGTNFTEAKLSDAVLSNAAVSLDEGPFFTAPTSDATALDQLTIPQDILVQFQACNLPLESNATVTLNIPGLSWTIKNGSNQLYPVYNIANFGTALYVSGGPIGVHLFDMAASLSTDLDNRNLSSDVQAAFQAKGYPLVASASVQDVIIPGQKWLVDNTDSSTSTLQSGYVQFYVLLEKGLLNVFGSTLSVVRIGDNQTLEAFRYALATTQVAPNIMNNATTCPNGQKLQVYLNQTQQKLTWEQMMTANTPPVPPACVPSPFSWCSN</sequence>
<gene>
    <name evidence="1" type="ORF">C7459_110133</name>
</gene>
<evidence type="ECO:0000313" key="1">
    <source>
        <dbReference type="EMBL" id="PWK11604.1"/>
    </source>
</evidence>
<dbReference type="SUPFAM" id="SSF141571">
    <property type="entry name" value="Pentapeptide repeat-like"/>
    <property type="match status" value="3"/>
</dbReference>